<dbReference type="EMBL" id="JAKCXM010000148">
    <property type="protein sequence ID" value="KAJ0400712.1"/>
    <property type="molecule type" value="Genomic_DNA"/>
</dbReference>
<organism evidence="2 3">
    <name type="scientific">Pythium insidiosum</name>
    <name type="common">Pythiosis disease agent</name>
    <dbReference type="NCBI Taxonomy" id="114742"/>
    <lineage>
        <taxon>Eukaryota</taxon>
        <taxon>Sar</taxon>
        <taxon>Stramenopiles</taxon>
        <taxon>Oomycota</taxon>
        <taxon>Peronosporomycetes</taxon>
        <taxon>Pythiales</taxon>
        <taxon>Pythiaceae</taxon>
        <taxon>Pythium</taxon>
    </lineage>
</organism>
<name>A0AAD5LGW6_PYTIN</name>
<proteinExistence type="predicted"/>
<feature type="region of interest" description="Disordered" evidence="1">
    <location>
        <begin position="1"/>
        <end position="141"/>
    </location>
</feature>
<evidence type="ECO:0000313" key="2">
    <source>
        <dbReference type="EMBL" id="KAJ0400712.1"/>
    </source>
</evidence>
<gene>
    <name evidence="2" type="ORF">P43SY_000617</name>
</gene>
<dbReference type="PANTHER" id="PTHR21580">
    <property type="entry name" value="SHIPPO-1-RELATED"/>
    <property type="match status" value="1"/>
</dbReference>
<evidence type="ECO:0000256" key="1">
    <source>
        <dbReference type="SAM" id="MobiDB-lite"/>
    </source>
</evidence>
<dbReference type="InterPro" id="IPR010736">
    <property type="entry name" value="SHIPPO-rpt"/>
</dbReference>
<reference evidence="2" key="1">
    <citation type="submission" date="2021-12" db="EMBL/GenBank/DDBJ databases">
        <title>Prjna785345.</title>
        <authorList>
            <person name="Rujirawat T."/>
            <person name="Krajaejun T."/>
        </authorList>
    </citation>
    <scope>NUCLEOTIDE SEQUENCE</scope>
    <source>
        <strain evidence="2">Pi057C3</strain>
    </source>
</reference>
<sequence>MAWVNRTSRDQGPGNFKVSTAASHLGPGQYESSPTRKVKPNIAPFGSTAQVDRGANGSGSPGSSGQSFVTPGPGTYQSDNQAPWESPSRAQSSIFQSKTTRDTKPGTNNLETPGPGAYTKQDSFGSKKKKTHTSLGNLLVRESTPKNKIRWARLPTAPSIPTQAQSFGYEQGPYGKLVRHEPAQVGHTGRGHDTTGPGEYDPLRGIKSIHKPRATDFSKSKIQSSWNGPGATGIFKSSTDRLKDKPRRSLEVPGPGHYSTPTTVVQKPVHIARPDVFVSSEPRFKKPLPKVKVPGPGHYHPQSIDNEWNRPTYNISIATEMELAMLR</sequence>
<feature type="compositionally biased region" description="Basic and acidic residues" evidence="1">
    <location>
        <begin position="238"/>
        <end position="250"/>
    </location>
</feature>
<comment type="caution">
    <text evidence="2">The sequence shown here is derived from an EMBL/GenBank/DDBJ whole genome shotgun (WGS) entry which is preliminary data.</text>
</comment>
<dbReference type="Proteomes" id="UP001209570">
    <property type="component" value="Unassembled WGS sequence"/>
</dbReference>
<feature type="region of interest" description="Disordered" evidence="1">
    <location>
        <begin position="214"/>
        <end position="262"/>
    </location>
</feature>
<protein>
    <submittedName>
        <fullName evidence="2">Uncharacterized protein</fullName>
    </submittedName>
</protein>
<dbReference type="PANTHER" id="PTHR21580:SF60">
    <property type="entry name" value="SPERM-TAIL PG-RICH REPEAT-CONTAINING PROTEIN 2"/>
    <property type="match status" value="1"/>
</dbReference>
<dbReference type="InterPro" id="IPR051291">
    <property type="entry name" value="CIMAP"/>
</dbReference>
<evidence type="ECO:0000313" key="3">
    <source>
        <dbReference type="Proteomes" id="UP001209570"/>
    </source>
</evidence>
<keyword evidence="3" id="KW-1185">Reference proteome</keyword>
<accession>A0AAD5LGW6</accession>
<dbReference type="AlphaFoldDB" id="A0AAD5LGW6"/>
<dbReference type="Pfam" id="PF07004">
    <property type="entry name" value="SHIPPO-rpt"/>
    <property type="match status" value="4"/>
</dbReference>
<feature type="compositionally biased region" description="Polar residues" evidence="1">
    <location>
        <begin position="75"/>
        <end position="98"/>
    </location>
</feature>